<feature type="binding site" evidence="3">
    <location>
        <position position="188"/>
    </location>
    <ligand>
        <name>Mn(2+)</name>
        <dbReference type="ChEBI" id="CHEBI:29035"/>
        <label>2</label>
    </ligand>
</feature>
<sequence>MRRTRAVTLAAAFLFTTALGGGAAAAAQERPADDGALTQAIAKDYDYLRDLYTHFHRHPELSYQEQKTAKRYAKELKKLGFDVTEKVGAYAKRPDLTAYGVVAVMENGDGPTVMLRADMDGLPIEEKTGVAYASTDQQVEQTGETVHVMHACAHDTHMTMAIGAARRLVDMKDQWQGTLVVIGQPAEERIAGAKAMLEDGLFERFPQPDYNVALHTSGSAPAGHLVYAKGPALASSDSVDIVVHGVGAHGAYPHQGRDPIVVAAHIVTALQTIVARETDPLDSAVVTVGRITGGTKHNIIPEEVELNLTVRTFDPAVRDRVLASIERIAHNTARALGVKEDQLPEVNLHGESVGPTVNDPELTDRLAKLFAARFGADRVHQRDPVMGAEDFSHYGNTPEDIPSVMFWLGGTPPEAIRAAEAKGESVPSNHSPYFAPDPEPTLTTGVEALTAAVLELMPAESGGEGSSTGQ</sequence>
<dbReference type="SUPFAM" id="SSF55031">
    <property type="entry name" value="Bacterial exopeptidase dimerisation domain"/>
    <property type="match status" value="1"/>
</dbReference>
<dbReference type="InterPro" id="IPR036264">
    <property type="entry name" value="Bact_exopeptidase_dim_dom"/>
</dbReference>
<dbReference type="InterPro" id="IPR017439">
    <property type="entry name" value="Amidohydrolase"/>
</dbReference>
<feature type="binding site" evidence="3">
    <location>
        <position position="154"/>
    </location>
    <ligand>
        <name>Mn(2+)</name>
        <dbReference type="ChEBI" id="CHEBI:29035"/>
        <label>2</label>
    </ligand>
</feature>
<dbReference type="InParanoid" id="A0A4R2PRQ9"/>
<feature type="binding site" evidence="3">
    <location>
        <position position="152"/>
    </location>
    <ligand>
        <name>Mn(2+)</name>
        <dbReference type="ChEBI" id="CHEBI:29035"/>
        <label>2</label>
    </ligand>
</feature>
<dbReference type="Proteomes" id="UP000295399">
    <property type="component" value="Unassembled WGS sequence"/>
</dbReference>
<dbReference type="PANTHER" id="PTHR11014:SF63">
    <property type="entry name" value="METALLOPEPTIDASE, PUTATIVE (AFU_ORTHOLOGUE AFUA_6G09600)-RELATED"/>
    <property type="match status" value="1"/>
</dbReference>
<dbReference type="PIRSF" id="PIRSF005962">
    <property type="entry name" value="Pept_M20D_amidohydro"/>
    <property type="match status" value="1"/>
</dbReference>
<dbReference type="PANTHER" id="PTHR11014">
    <property type="entry name" value="PEPTIDASE M20 FAMILY MEMBER"/>
    <property type="match status" value="1"/>
</dbReference>
<feature type="chain" id="PRO_5020684659" evidence="4">
    <location>
        <begin position="21"/>
        <end position="470"/>
    </location>
</feature>
<evidence type="ECO:0000256" key="1">
    <source>
        <dbReference type="ARBA" id="ARBA00006153"/>
    </source>
</evidence>
<keyword evidence="3" id="KW-0464">Manganese</keyword>
<accession>A0A4R2PRQ9</accession>
<evidence type="ECO:0000259" key="5">
    <source>
        <dbReference type="Pfam" id="PF07687"/>
    </source>
</evidence>
<dbReference type="Gene3D" id="3.30.70.360">
    <property type="match status" value="1"/>
</dbReference>
<evidence type="ECO:0000313" key="6">
    <source>
        <dbReference type="EMBL" id="TCP37608.1"/>
    </source>
</evidence>
<dbReference type="FunFam" id="3.30.70.360:FF:000014">
    <property type="entry name" value="N-acyl-L-amino acid amidohydrolase"/>
    <property type="match status" value="1"/>
</dbReference>
<proteinExistence type="inferred from homology"/>
<dbReference type="Pfam" id="PF01546">
    <property type="entry name" value="Peptidase_M20"/>
    <property type="match status" value="1"/>
</dbReference>
<evidence type="ECO:0000256" key="2">
    <source>
        <dbReference type="ARBA" id="ARBA00022801"/>
    </source>
</evidence>
<dbReference type="RefSeq" id="WP_132707185.1">
    <property type="nucleotide sequence ID" value="NZ_JACIGF010000002.1"/>
</dbReference>
<dbReference type="OrthoDB" id="9777385at2"/>
<dbReference type="NCBIfam" id="TIGR01891">
    <property type="entry name" value="amidohydrolases"/>
    <property type="match status" value="1"/>
</dbReference>
<dbReference type="InterPro" id="IPR002933">
    <property type="entry name" value="Peptidase_M20"/>
</dbReference>
<evidence type="ECO:0000313" key="7">
    <source>
        <dbReference type="Proteomes" id="UP000295399"/>
    </source>
</evidence>
<dbReference type="GO" id="GO:0016787">
    <property type="term" value="F:hydrolase activity"/>
    <property type="evidence" value="ECO:0007669"/>
    <property type="project" value="UniProtKB-KW"/>
</dbReference>
<dbReference type="AlphaFoldDB" id="A0A4R2PRQ9"/>
<dbReference type="SUPFAM" id="SSF53187">
    <property type="entry name" value="Zn-dependent exopeptidases"/>
    <property type="match status" value="1"/>
</dbReference>
<evidence type="ECO:0000256" key="4">
    <source>
        <dbReference type="SAM" id="SignalP"/>
    </source>
</evidence>
<keyword evidence="4" id="KW-0732">Signal</keyword>
<feature type="signal peptide" evidence="4">
    <location>
        <begin position="1"/>
        <end position="20"/>
    </location>
</feature>
<dbReference type="InterPro" id="IPR011650">
    <property type="entry name" value="Peptidase_M20_dimer"/>
</dbReference>
<dbReference type="EMBL" id="SLXO01000002">
    <property type="protein sequence ID" value="TCP37608.1"/>
    <property type="molecule type" value="Genomic_DNA"/>
</dbReference>
<comment type="caution">
    <text evidence="6">The sequence shown here is derived from an EMBL/GenBank/DDBJ whole genome shotgun (WGS) entry which is preliminary data.</text>
</comment>
<dbReference type="GO" id="GO:0046872">
    <property type="term" value="F:metal ion binding"/>
    <property type="evidence" value="ECO:0007669"/>
    <property type="project" value="UniProtKB-KW"/>
</dbReference>
<dbReference type="Gene3D" id="3.40.630.10">
    <property type="entry name" value="Zn peptidases"/>
    <property type="match status" value="1"/>
</dbReference>
<feature type="binding site" evidence="3">
    <location>
        <position position="430"/>
    </location>
    <ligand>
        <name>Mn(2+)</name>
        <dbReference type="ChEBI" id="CHEBI:29035"/>
        <label>2</label>
    </ligand>
</feature>
<feature type="binding site" evidence="3">
    <location>
        <position position="215"/>
    </location>
    <ligand>
        <name>Mn(2+)</name>
        <dbReference type="ChEBI" id="CHEBI:29035"/>
        <label>2</label>
    </ligand>
</feature>
<dbReference type="FunCoup" id="A0A4R2PRQ9">
    <property type="interactions" value="253"/>
</dbReference>
<comment type="similarity">
    <text evidence="1">Belongs to the peptidase M20 family.</text>
</comment>
<keyword evidence="7" id="KW-1185">Reference proteome</keyword>
<dbReference type="Pfam" id="PF07687">
    <property type="entry name" value="M20_dimer"/>
    <property type="match status" value="1"/>
</dbReference>
<reference evidence="6 7" key="1">
    <citation type="submission" date="2019-03" db="EMBL/GenBank/DDBJ databases">
        <title>Genomic Encyclopedia of Type Strains, Phase IV (KMG-IV): sequencing the most valuable type-strain genomes for metagenomic binning, comparative biology and taxonomic classification.</title>
        <authorList>
            <person name="Goeker M."/>
        </authorList>
    </citation>
    <scope>NUCLEOTIDE SEQUENCE [LARGE SCALE GENOMIC DNA]</scope>
    <source>
        <strain evidence="6 7">DSM 2132</strain>
    </source>
</reference>
<keyword evidence="3" id="KW-0479">Metal-binding</keyword>
<feature type="domain" description="Peptidase M20 dimerisation" evidence="5">
    <location>
        <begin position="237"/>
        <end position="333"/>
    </location>
</feature>
<name>A0A4R2PRQ9_RHOSA</name>
<evidence type="ECO:0000256" key="3">
    <source>
        <dbReference type="PIRSR" id="PIRSR005962-1"/>
    </source>
</evidence>
<comment type="cofactor">
    <cofactor evidence="3">
        <name>Mn(2+)</name>
        <dbReference type="ChEBI" id="CHEBI:29035"/>
    </cofactor>
    <text evidence="3">The Mn(2+) ion enhances activity.</text>
</comment>
<organism evidence="6 7">
    <name type="scientific">Rhodothalassium salexigens DSM 2132</name>
    <dbReference type="NCBI Taxonomy" id="1188247"/>
    <lineage>
        <taxon>Bacteria</taxon>
        <taxon>Pseudomonadati</taxon>
        <taxon>Pseudomonadota</taxon>
        <taxon>Alphaproteobacteria</taxon>
        <taxon>Rhodothalassiales</taxon>
        <taxon>Rhodothalassiaceae</taxon>
        <taxon>Rhodothalassium</taxon>
    </lineage>
</organism>
<protein>
    <submittedName>
        <fullName evidence="6">Hippurate hydrolase</fullName>
    </submittedName>
</protein>
<keyword evidence="2 6" id="KW-0378">Hydrolase</keyword>
<gene>
    <name evidence="6" type="ORF">EV659_10212</name>
</gene>